<feature type="transmembrane region" description="Helical" evidence="1">
    <location>
        <begin position="21"/>
        <end position="46"/>
    </location>
</feature>
<keyword evidence="1" id="KW-0812">Transmembrane</keyword>
<feature type="transmembrane region" description="Helical" evidence="1">
    <location>
        <begin position="135"/>
        <end position="155"/>
    </location>
</feature>
<protein>
    <submittedName>
        <fullName evidence="3">Uncharacterized protein LOC113404254</fullName>
    </submittedName>
</protein>
<proteinExistence type="predicted"/>
<feature type="transmembrane region" description="Helical" evidence="1">
    <location>
        <begin position="110"/>
        <end position="129"/>
    </location>
</feature>
<accession>A0A8B8IUS2</accession>
<name>A0A8B8IUS2_VANTA</name>
<feature type="transmembrane region" description="Helical" evidence="1">
    <location>
        <begin position="76"/>
        <end position="98"/>
    </location>
</feature>
<dbReference type="RefSeq" id="XP_026500898.2">
    <property type="nucleotide sequence ID" value="XM_026645113.2"/>
</dbReference>
<keyword evidence="1" id="KW-0472">Membrane</keyword>
<dbReference type="GeneID" id="113404254"/>
<sequence>MKMAFELPRLKKCCCCLPLRAGSLVIGYLSTVFSLFCLGVLSFSLYKVVTFVQTHQNDPDPEHTPEEYEQVSKSLYITHAYMIIVYIYYLIISLFLITGIHMNKTLFMRYYYNCGLFLLMLALATVVVSTVFLHFIATILLLKWCVIIFYCLLVVRSSYLEIEEKNNPRNFEMQNLYIPHRAPLLL</sequence>
<dbReference type="Proteomes" id="UP001652626">
    <property type="component" value="Chromosome 15"/>
</dbReference>
<gene>
    <name evidence="3" type="primary">LOC113404254</name>
</gene>
<evidence type="ECO:0000313" key="2">
    <source>
        <dbReference type="Proteomes" id="UP001652626"/>
    </source>
</evidence>
<keyword evidence="1" id="KW-1133">Transmembrane helix</keyword>
<organism evidence="2 3">
    <name type="scientific">Vanessa tameamea</name>
    <name type="common">Kamehameha butterfly</name>
    <dbReference type="NCBI Taxonomy" id="334116"/>
    <lineage>
        <taxon>Eukaryota</taxon>
        <taxon>Metazoa</taxon>
        <taxon>Ecdysozoa</taxon>
        <taxon>Arthropoda</taxon>
        <taxon>Hexapoda</taxon>
        <taxon>Insecta</taxon>
        <taxon>Pterygota</taxon>
        <taxon>Neoptera</taxon>
        <taxon>Endopterygota</taxon>
        <taxon>Lepidoptera</taxon>
        <taxon>Glossata</taxon>
        <taxon>Ditrysia</taxon>
        <taxon>Papilionoidea</taxon>
        <taxon>Nymphalidae</taxon>
        <taxon>Nymphalinae</taxon>
        <taxon>Vanessa</taxon>
    </lineage>
</organism>
<dbReference type="PANTHER" id="PTHR36694">
    <property type="entry name" value="PASIFLORA 1, ISOFORM A-RELATED"/>
    <property type="match status" value="1"/>
</dbReference>
<dbReference type="PANTHER" id="PTHR36694:SF11">
    <property type="entry name" value="LP21121P-RELATED"/>
    <property type="match status" value="1"/>
</dbReference>
<dbReference type="OrthoDB" id="7328030at2759"/>
<evidence type="ECO:0000313" key="3">
    <source>
        <dbReference type="RefSeq" id="XP_026500898.2"/>
    </source>
</evidence>
<evidence type="ECO:0000256" key="1">
    <source>
        <dbReference type="SAM" id="Phobius"/>
    </source>
</evidence>
<dbReference type="OMA" id="YITHAYI"/>
<keyword evidence="2" id="KW-1185">Reference proteome</keyword>
<reference evidence="3" key="1">
    <citation type="submission" date="2025-08" db="UniProtKB">
        <authorList>
            <consortium name="RefSeq"/>
        </authorList>
    </citation>
    <scope>IDENTIFICATION</scope>
    <source>
        <tissue evidence="3">Whole body</tissue>
    </source>
</reference>
<dbReference type="AlphaFoldDB" id="A0A8B8IUS2"/>